<dbReference type="InterPro" id="IPR050954">
    <property type="entry name" value="ET_IronSulfur_Cluster-Binding"/>
</dbReference>
<evidence type="ECO:0000313" key="12">
    <source>
        <dbReference type="Proteomes" id="UP000267448"/>
    </source>
</evidence>
<dbReference type="InterPro" id="IPR017900">
    <property type="entry name" value="4Fe4S_Fe_S_CS"/>
</dbReference>
<comment type="function">
    <text evidence="2">Electron transfer subunit of the terminal reductase during anaerobic growth on various sulfoxide and N-oxide compounds.</text>
</comment>
<dbReference type="GO" id="GO:0045333">
    <property type="term" value="P:cellular respiration"/>
    <property type="evidence" value="ECO:0007669"/>
    <property type="project" value="UniProtKB-ARBA"/>
</dbReference>
<comment type="cofactor">
    <cofactor evidence="1">
        <name>[4Fe-4S] cluster</name>
        <dbReference type="ChEBI" id="CHEBI:49883"/>
    </cofactor>
</comment>
<dbReference type="FunFam" id="3.30.70.20:FF:000003">
    <property type="entry name" value="Dimethyl sulfoxide reductase subunit B"/>
    <property type="match status" value="1"/>
</dbReference>
<organism evidence="11 12">
    <name type="scientific">Shewanella canadensis</name>
    <dbReference type="NCBI Taxonomy" id="271096"/>
    <lineage>
        <taxon>Bacteria</taxon>
        <taxon>Pseudomonadati</taxon>
        <taxon>Pseudomonadota</taxon>
        <taxon>Gammaproteobacteria</taxon>
        <taxon>Alteromonadales</taxon>
        <taxon>Shewanellaceae</taxon>
        <taxon>Shewanella</taxon>
    </lineage>
</organism>
<dbReference type="InterPro" id="IPR014297">
    <property type="entry name" value="DMSO_DmsB"/>
</dbReference>
<keyword evidence="12" id="KW-1185">Reference proteome</keyword>
<keyword evidence="7" id="KW-0249">Electron transport</keyword>
<dbReference type="PROSITE" id="PS51379">
    <property type="entry name" value="4FE4S_FER_2"/>
    <property type="match status" value="3"/>
</dbReference>
<dbReference type="RefSeq" id="WP_126520912.1">
    <property type="nucleotide sequence ID" value="NZ_RXNU01000007.1"/>
</dbReference>
<dbReference type="OrthoDB" id="9779457at2"/>
<name>A0A431WR77_9GAMM</name>
<evidence type="ECO:0000256" key="8">
    <source>
        <dbReference type="ARBA" id="ARBA00023004"/>
    </source>
</evidence>
<comment type="caution">
    <text evidence="11">The sequence shown here is derived from an EMBL/GenBank/DDBJ whole genome shotgun (WGS) entry which is preliminary data.</text>
</comment>
<evidence type="ECO:0000256" key="7">
    <source>
        <dbReference type="ARBA" id="ARBA00022982"/>
    </source>
</evidence>
<protein>
    <submittedName>
        <fullName evidence="11">Dimethylsulfoxide reductase subunit B</fullName>
    </submittedName>
</protein>
<proteinExistence type="predicted"/>
<accession>A0A431WR77</accession>
<dbReference type="EMBL" id="RXNU01000007">
    <property type="protein sequence ID" value="RTR38132.1"/>
    <property type="molecule type" value="Genomic_DNA"/>
</dbReference>
<evidence type="ECO:0000256" key="3">
    <source>
        <dbReference type="ARBA" id="ARBA00022448"/>
    </source>
</evidence>
<dbReference type="GO" id="GO:0046872">
    <property type="term" value="F:metal ion binding"/>
    <property type="evidence" value="ECO:0007669"/>
    <property type="project" value="UniProtKB-KW"/>
</dbReference>
<dbReference type="AlphaFoldDB" id="A0A431WR77"/>
<evidence type="ECO:0000256" key="4">
    <source>
        <dbReference type="ARBA" id="ARBA00022485"/>
    </source>
</evidence>
<dbReference type="Proteomes" id="UP000267448">
    <property type="component" value="Unassembled WGS sequence"/>
</dbReference>
<dbReference type="InterPro" id="IPR017896">
    <property type="entry name" value="4Fe4S_Fe-S-bd"/>
</dbReference>
<evidence type="ECO:0000313" key="11">
    <source>
        <dbReference type="EMBL" id="RTR38132.1"/>
    </source>
</evidence>
<evidence type="ECO:0000256" key="2">
    <source>
        <dbReference type="ARBA" id="ARBA00003584"/>
    </source>
</evidence>
<dbReference type="SUPFAM" id="SSF54862">
    <property type="entry name" value="4Fe-4S ferredoxins"/>
    <property type="match status" value="1"/>
</dbReference>
<dbReference type="Gene3D" id="3.30.70.20">
    <property type="match status" value="2"/>
</dbReference>
<gene>
    <name evidence="11" type="primary">dmsB</name>
    <name evidence="11" type="ORF">EKG38_14280</name>
</gene>
<reference evidence="11 12" key="1">
    <citation type="submission" date="2018-12" db="EMBL/GenBank/DDBJ databases">
        <authorList>
            <person name="Yu L."/>
        </authorList>
    </citation>
    <scope>NUCLEOTIDE SEQUENCE [LARGE SCALE GENOMIC DNA]</scope>
    <source>
        <strain evidence="11 12">HAW-EB2</strain>
    </source>
</reference>
<dbReference type="Pfam" id="PF13247">
    <property type="entry name" value="Fer4_11"/>
    <property type="match status" value="1"/>
</dbReference>
<keyword evidence="9" id="KW-0411">Iron-sulfur</keyword>
<dbReference type="Pfam" id="PF12800">
    <property type="entry name" value="Fer4_4"/>
    <property type="match status" value="1"/>
</dbReference>
<keyword evidence="5" id="KW-0479">Metal-binding</keyword>
<evidence type="ECO:0000259" key="10">
    <source>
        <dbReference type="PROSITE" id="PS51379"/>
    </source>
</evidence>
<keyword evidence="4" id="KW-0004">4Fe-4S</keyword>
<feature type="domain" description="4Fe-4S ferredoxin-type" evidence="10">
    <location>
        <begin position="7"/>
        <end position="37"/>
    </location>
</feature>
<dbReference type="PANTHER" id="PTHR43177:SF5">
    <property type="entry name" value="ANAEROBIC DIMETHYL SULFOXIDE REDUCTASE CHAIN B-RELATED"/>
    <property type="match status" value="1"/>
</dbReference>
<evidence type="ECO:0000256" key="6">
    <source>
        <dbReference type="ARBA" id="ARBA00022737"/>
    </source>
</evidence>
<dbReference type="GO" id="GO:0016491">
    <property type="term" value="F:oxidoreductase activity"/>
    <property type="evidence" value="ECO:0007669"/>
    <property type="project" value="UniProtKB-ARBA"/>
</dbReference>
<evidence type="ECO:0000256" key="1">
    <source>
        <dbReference type="ARBA" id="ARBA00001966"/>
    </source>
</evidence>
<dbReference type="GO" id="GO:0051539">
    <property type="term" value="F:4 iron, 4 sulfur cluster binding"/>
    <property type="evidence" value="ECO:0007669"/>
    <property type="project" value="UniProtKB-KW"/>
</dbReference>
<feature type="domain" description="4Fe-4S ferredoxin-type" evidence="10">
    <location>
        <begin position="109"/>
        <end position="138"/>
    </location>
</feature>
<dbReference type="PANTHER" id="PTHR43177">
    <property type="entry name" value="PROTEIN NRFC"/>
    <property type="match status" value="1"/>
</dbReference>
<dbReference type="CDD" id="cd16371">
    <property type="entry name" value="DMSOR_beta_like"/>
    <property type="match status" value="1"/>
</dbReference>
<dbReference type="NCBIfam" id="TIGR02951">
    <property type="entry name" value="DMSO_dmsB"/>
    <property type="match status" value="1"/>
</dbReference>
<sequence length="225" mass="24543">MTQSTQYGFYVDSTKCSGCKACHVSCKDRQSNEIRNNSNPEGNALPALEGVTWRRVYEYGGGEWTKGNNGCFEQNVFAYYMSIGCNHCSEPVCVKACPTGAMHKRREDGLVHVASELCIGCESCARACPYDAPQIDRERKVMTKCDGCFERIAEGRKPVCVESCPLRALDFDTMDNLRAKYGDGDGHIAPLPSPGITSPNLIIKANRNGQPASGGEGKILNLSEV</sequence>
<keyword evidence="8" id="KW-0408">Iron</keyword>
<feature type="domain" description="4Fe-4S ferredoxin-type" evidence="10">
    <location>
        <begin position="75"/>
        <end position="107"/>
    </location>
</feature>
<keyword evidence="3" id="KW-0813">Transport</keyword>
<keyword evidence="6" id="KW-0677">Repeat</keyword>
<dbReference type="PROSITE" id="PS00198">
    <property type="entry name" value="4FE4S_FER_1"/>
    <property type="match status" value="1"/>
</dbReference>
<evidence type="ECO:0000256" key="9">
    <source>
        <dbReference type="ARBA" id="ARBA00023014"/>
    </source>
</evidence>
<evidence type="ECO:0000256" key="5">
    <source>
        <dbReference type="ARBA" id="ARBA00022723"/>
    </source>
</evidence>